<keyword evidence="2" id="KW-1185">Reference proteome</keyword>
<dbReference type="Proteomes" id="UP000579647">
    <property type="component" value="Unassembled WGS sequence"/>
</dbReference>
<reference evidence="1 2" key="1">
    <citation type="submission" date="2020-08" db="EMBL/GenBank/DDBJ databases">
        <title>Sequencing the genomes of 1000 actinobacteria strains.</title>
        <authorList>
            <person name="Klenk H.-P."/>
        </authorList>
    </citation>
    <scope>NUCLEOTIDE SEQUENCE [LARGE SCALE GENOMIC DNA]</scope>
    <source>
        <strain evidence="1 2">DSM 44598</strain>
    </source>
</reference>
<proteinExistence type="predicted"/>
<name>A0A840VZZ7_9ACTN</name>
<dbReference type="EMBL" id="JACHDO010000001">
    <property type="protein sequence ID" value="MBB5490100.1"/>
    <property type="molecule type" value="Genomic_DNA"/>
</dbReference>
<evidence type="ECO:0000313" key="1">
    <source>
        <dbReference type="EMBL" id="MBB5490100.1"/>
    </source>
</evidence>
<organism evidence="1 2">
    <name type="scientific">Nocardiopsis metallicus</name>
    <dbReference type="NCBI Taxonomy" id="179819"/>
    <lineage>
        <taxon>Bacteria</taxon>
        <taxon>Bacillati</taxon>
        <taxon>Actinomycetota</taxon>
        <taxon>Actinomycetes</taxon>
        <taxon>Streptosporangiales</taxon>
        <taxon>Nocardiopsidaceae</taxon>
        <taxon>Nocardiopsis</taxon>
    </lineage>
</organism>
<dbReference type="AlphaFoldDB" id="A0A840VZZ7"/>
<gene>
    <name evidence="1" type="ORF">HNR07_001237</name>
</gene>
<comment type="caution">
    <text evidence="1">The sequence shown here is derived from an EMBL/GenBank/DDBJ whole genome shotgun (WGS) entry which is preliminary data.</text>
</comment>
<sequence length="31" mass="3406">MAAFAAIFEGQHAWSGVAYPYTRLRPAPLGR</sequence>
<accession>A0A840VZZ7</accession>
<evidence type="ECO:0000313" key="2">
    <source>
        <dbReference type="Proteomes" id="UP000579647"/>
    </source>
</evidence>
<protein>
    <submittedName>
        <fullName evidence="1">Uncharacterized protein</fullName>
    </submittedName>
</protein>